<dbReference type="SUPFAM" id="SSF52540">
    <property type="entry name" value="P-loop containing nucleoside triphosphate hydrolases"/>
    <property type="match status" value="2"/>
</dbReference>
<feature type="binding site" evidence="9">
    <location>
        <begin position="352"/>
        <end position="359"/>
    </location>
    <ligand>
        <name>ATP</name>
        <dbReference type="ChEBI" id="CHEBI:30616"/>
        <label>2</label>
    </ligand>
</feature>
<keyword evidence="2 9" id="KW-0677">Repeat</keyword>
<keyword evidence="5 9" id="KW-0378">Hydrolase</keyword>
<dbReference type="Gene3D" id="1.10.287.380">
    <property type="entry name" value="Valyl-tRNA synthetase, C-terminal domain"/>
    <property type="match status" value="1"/>
</dbReference>
<dbReference type="Proteomes" id="UP001193680">
    <property type="component" value="Unassembled WGS sequence"/>
</dbReference>
<evidence type="ECO:0000256" key="1">
    <source>
        <dbReference type="ARBA" id="ARBA00022490"/>
    </source>
</evidence>
<protein>
    <recommendedName>
        <fullName evidence="9">ATP-binding protein Uup</fullName>
        <ecNumber evidence="9">3.6.1.-</ecNumber>
    </recommendedName>
</protein>
<reference evidence="12 13" key="1">
    <citation type="submission" date="2020-06" db="EMBL/GenBank/DDBJ databases">
        <authorList>
            <person name="Scott K."/>
        </authorList>
    </citation>
    <scope>NUCLEOTIDE SEQUENCE [LARGE SCALE GENOMIC DNA]</scope>
    <source>
        <strain evidence="12 13">HH1</strain>
    </source>
</reference>
<dbReference type="PROSITE" id="PS50893">
    <property type="entry name" value="ABC_TRANSPORTER_2"/>
    <property type="match status" value="2"/>
</dbReference>
<accession>A0ABS0C1B3</accession>
<dbReference type="Gene3D" id="3.40.50.300">
    <property type="entry name" value="P-loop containing nucleotide triphosphate hydrolases"/>
    <property type="match status" value="2"/>
</dbReference>
<keyword evidence="8 9" id="KW-0234">DNA repair</keyword>
<organism evidence="12 13">
    <name type="scientific">Thiomicrorhabdus heinhorstiae</name>
    <dbReference type="NCBI Taxonomy" id="2748010"/>
    <lineage>
        <taxon>Bacteria</taxon>
        <taxon>Pseudomonadati</taxon>
        <taxon>Pseudomonadota</taxon>
        <taxon>Gammaproteobacteria</taxon>
        <taxon>Thiotrichales</taxon>
        <taxon>Piscirickettsiaceae</taxon>
        <taxon>Thiomicrorhabdus</taxon>
    </lineage>
</organism>
<keyword evidence="4 9" id="KW-0227">DNA damage</keyword>
<dbReference type="Pfam" id="PF12848">
    <property type="entry name" value="ABC_tran_Xtn"/>
    <property type="match status" value="1"/>
</dbReference>
<dbReference type="InterPro" id="IPR032524">
    <property type="entry name" value="ABC_tran_C"/>
</dbReference>
<dbReference type="RefSeq" id="WP_185979012.1">
    <property type="nucleotide sequence ID" value="NZ_JACBGI020000030.1"/>
</dbReference>
<dbReference type="GO" id="GO:0005524">
    <property type="term" value="F:ATP binding"/>
    <property type="evidence" value="ECO:0007669"/>
    <property type="project" value="UniProtKB-KW"/>
</dbReference>
<keyword evidence="1 9" id="KW-0963">Cytoplasm</keyword>
<dbReference type="EMBL" id="JACBGI020000030">
    <property type="protein sequence ID" value="MBF6058866.1"/>
    <property type="molecule type" value="Genomic_DNA"/>
</dbReference>
<sequence length="644" mass="72719">MALLFLRDIQLSFGAAPLLNKVSLQIEANDRVCIVGRNGEGKSTLLKVIEGLIQADDGTRIVQDGVHIAKLQQEVPHDTHGSVFHIIAEGLGDIAPLLDKFHKLSLKMEQDYSDEVLEHFTQVQQEIDAKNGWELNQKVDTVISKLGLPADAEFSTLSGGMKRRVLLAKALVQEPDILLLDEPTNHLDIPSIQWMENFLNGMRCALVFITHDRSFLQALANRIVELDRGRLSNWECDYHTYLERKAEWLEAEAKQNAEFDKKLAQEETWIRQGIKARRTRNEGRVRALKKLREEHNARRSQQGTATLQANTADTSGKQVIEIKDLSFNFPNKPIVNNLSTVIMRGDKVGIIGENGCGKSTLLALLLDKLAPQSGTIKLGTNLKIAYFDQHRAQLDEERPVIESVLDESDHVEINGQRKHVMGYLGDFLFTPDRARQPVKALSGGERNRLLLARVFAKPSNLLILDEPTNDLDVETLELLEELLMNYQGTVLIVSHDREFLNNVCTSSLVFDAPGDVNEYVGGYDDWLRQRPARYSEINKTGKADKKAEVKVATTETQSAPSAAESKPVPKKKLSYKDQREYDMLPQLLEDLETEIEALNDAIAQPDFYQQDQESVQAKLDQLQNKETELEKAFERWEELEALIS</sequence>
<dbReference type="InterPro" id="IPR043686">
    <property type="entry name" value="Uup"/>
</dbReference>
<evidence type="ECO:0000259" key="11">
    <source>
        <dbReference type="PROSITE" id="PS50893"/>
    </source>
</evidence>
<keyword evidence="9" id="KW-0175">Coiled coil</keyword>
<evidence type="ECO:0000256" key="9">
    <source>
        <dbReference type="HAMAP-Rule" id="MF_00848"/>
    </source>
</evidence>
<dbReference type="PANTHER" id="PTHR42855">
    <property type="entry name" value="ABC TRANSPORTER ATP-BINDING SUBUNIT"/>
    <property type="match status" value="1"/>
</dbReference>
<dbReference type="InterPro" id="IPR032781">
    <property type="entry name" value="ABC_tran_Xtn"/>
</dbReference>
<feature type="binding site" evidence="9">
    <location>
        <begin position="36"/>
        <end position="43"/>
    </location>
    <ligand>
        <name>ATP</name>
        <dbReference type="ChEBI" id="CHEBI:30616"/>
        <label>1</label>
    </ligand>
</feature>
<gene>
    <name evidence="9" type="primary">uup</name>
    <name evidence="12" type="ORF">H8792_010980</name>
</gene>
<keyword evidence="6 9" id="KW-0067">ATP-binding</keyword>
<feature type="region of interest" description="Disordered" evidence="10">
    <location>
        <begin position="548"/>
        <end position="571"/>
    </location>
</feature>
<comment type="caution">
    <text evidence="12">The sequence shown here is derived from an EMBL/GenBank/DDBJ whole genome shotgun (WGS) entry which is preliminary data.</text>
</comment>
<comment type="function">
    <text evidence="9">Probably plays a role in ribosome assembly or function. May be involved in resolution of branched DNA intermediates that result from template switching in postreplication gaps. Binds DNA and has ATPase activity.</text>
</comment>
<dbReference type="Pfam" id="PF16326">
    <property type="entry name" value="ABC_tran_CTD"/>
    <property type="match status" value="1"/>
</dbReference>
<evidence type="ECO:0000256" key="8">
    <source>
        <dbReference type="ARBA" id="ARBA00023204"/>
    </source>
</evidence>
<keyword evidence="7 9" id="KW-0238">DNA-binding</keyword>
<name>A0ABS0C1B3_9GAMM</name>
<comment type="catalytic activity">
    <reaction evidence="9">
        <text>ATP + H2O = ADP + phosphate + H(+)</text>
        <dbReference type="Rhea" id="RHEA:13065"/>
        <dbReference type="ChEBI" id="CHEBI:15377"/>
        <dbReference type="ChEBI" id="CHEBI:15378"/>
        <dbReference type="ChEBI" id="CHEBI:30616"/>
        <dbReference type="ChEBI" id="CHEBI:43474"/>
        <dbReference type="ChEBI" id="CHEBI:456216"/>
    </reaction>
</comment>
<evidence type="ECO:0000256" key="5">
    <source>
        <dbReference type="ARBA" id="ARBA00022801"/>
    </source>
</evidence>
<evidence type="ECO:0000256" key="6">
    <source>
        <dbReference type="ARBA" id="ARBA00022840"/>
    </source>
</evidence>
<dbReference type="InterPro" id="IPR051309">
    <property type="entry name" value="ABCF_ATPase"/>
</dbReference>
<evidence type="ECO:0000256" key="7">
    <source>
        <dbReference type="ARBA" id="ARBA00023125"/>
    </source>
</evidence>
<reference evidence="12 13" key="2">
    <citation type="submission" date="2020-11" db="EMBL/GenBank/DDBJ databases">
        <title>Sulfur oxidizing isolate from Hospital Hole Sinkhole.</title>
        <authorList>
            <person name="Scott K.M."/>
        </authorList>
    </citation>
    <scope>NUCLEOTIDE SEQUENCE [LARGE SCALE GENOMIC DNA]</scope>
    <source>
        <strain evidence="12 13">HH1</strain>
    </source>
</reference>
<dbReference type="InterPro" id="IPR003593">
    <property type="entry name" value="AAA+_ATPase"/>
</dbReference>
<dbReference type="SMART" id="SM00382">
    <property type="entry name" value="AAA"/>
    <property type="match status" value="2"/>
</dbReference>
<evidence type="ECO:0000313" key="12">
    <source>
        <dbReference type="EMBL" id="MBF6058866.1"/>
    </source>
</evidence>
<dbReference type="EC" id="3.6.1.-" evidence="9"/>
<keyword evidence="3 9" id="KW-0547">Nucleotide-binding</keyword>
<dbReference type="Pfam" id="PF00005">
    <property type="entry name" value="ABC_tran"/>
    <property type="match status" value="2"/>
</dbReference>
<evidence type="ECO:0000256" key="4">
    <source>
        <dbReference type="ARBA" id="ARBA00022763"/>
    </source>
</evidence>
<dbReference type="HAMAP" id="MF_00848">
    <property type="entry name" value="Uup"/>
    <property type="match status" value="1"/>
</dbReference>
<evidence type="ECO:0000313" key="13">
    <source>
        <dbReference type="Proteomes" id="UP001193680"/>
    </source>
</evidence>
<comment type="similarity">
    <text evidence="9">Belongs to the ABC transporter superfamily. ABCF family. Uup subfamily.</text>
</comment>
<evidence type="ECO:0000256" key="2">
    <source>
        <dbReference type="ARBA" id="ARBA00022737"/>
    </source>
</evidence>
<comment type="subcellular location">
    <subcellularLocation>
        <location evidence="9">Cytoplasm</location>
    </subcellularLocation>
    <text evidence="9">Associates with ribosomes.</text>
</comment>
<feature type="domain" description="ABC transporter" evidence="11">
    <location>
        <begin position="320"/>
        <end position="539"/>
    </location>
</feature>
<evidence type="ECO:0000256" key="10">
    <source>
        <dbReference type="SAM" id="MobiDB-lite"/>
    </source>
</evidence>
<dbReference type="InterPro" id="IPR027417">
    <property type="entry name" value="P-loop_NTPase"/>
</dbReference>
<proteinExistence type="inferred from homology"/>
<dbReference type="InterPro" id="IPR003439">
    <property type="entry name" value="ABC_transporter-like_ATP-bd"/>
</dbReference>
<dbReference type="InterPro" id="IPR037118">
    <property type="entry name" value="Val-tRNA_synth_C_sf"/>
</dbReference>
<feature type="domain" description="ABC transporter" evidence="11">
    <location>
        <begin position="4"/>
        <end position="253"/>
    </location>
</feature>
<dbReference type="InterPro" id="IPR017871">
    <property type="entry name" value="ABC_transporter-like_CS"/>
</dbReference>
<dbReference type="PANTHER" id="PTHR42855:SF1">
    <property type="entry name" value="ABC TRANSPORTER DOMAIN-CONTAINING PROTEIN"/>
    <property type="match status" value="1"/>
</dbReference>
<dbReference type="CDD" id="cd03221">
    <property type="entry name" value="ABCF_EF-3"/>
    <property type="match status" value="2"/>
</dbReference>
<keyword evidence="13" id="KW-1185">Reference proteome</keyword>
<feature type="coiled-coil region" evidence="9">
    <location>
        <begin position="581"/>
        <end position="642"/>
    </location>
</feature>
<evidence type="ECO:0000256" key="3">
    <source>
        <dbReference type="ARBA" id="ARBA00022741"/>
    </source>
</evidence>
<dbReference type="PROSITE" id="PS00211">
    <property type="entry name" value="ABC_TRANSPORTER_1"/>
    <property type="match status" value="2"/>
</dbReference>